<dbReference type="InterPro" id="IPR045584">
    <property type="entry name" value="Pilin-like"/>
</dbReference>
<evidence type="ECO:0000313" key="3">
    <source>
        <dbReference type="EMBL" id="MCW4471112.1"/>
    </source>
</evidence>
<comment type="caution">
    <text evidence="3">The sequence shown here is derived from an EMBL/GenBank/DDBJ whole genome shotgun (WGS) entry which is preliminary data.</text>
</comment>
<dbReference type="InterPro" id="IPR012902">
    <property type="entry name" value="N_methyl_site"/>
</dbReference>
<keyword evidence="1" id="KW-0488">Methylation</keyword>
<dbReference type="PROSITE" id="PS00409">
    <property type="entry name" value="PROKAR_NTER_METHYL"/>
    <property type="match status" value="1"/>
</dbReference>
<dbReference type="PANTHER" id="PTHR30093:SF47">
    <property type="entry name" value="TYPE IV PILUS NON-CORE MINOR PILIN PILE"/>
    <property type="match status" value="1"/>
</dbReference>
<organism evidence="3 4">
    <name type="scientific">Xanthomonas chitinilytica</name>
    <dbReference type="NCBI Taxonomy" id="2989819"/>
    <lineage>
        <taxon>Bacteria</taxon>
        <taxon>Pseudomonadati</taxon>
        <taxon>Pseudomonadota</taxon>
        <taxon>Gammaproteobacteria</taxon>
        <taxon>Lysobacterales</taxon>
        <taxon>Lysobacteraceae</taxon>
        <taxon>Xanthomonas</taxon>
    </lineage>
</organism>
<dbReference type="InterPro" id="IPR031982">
    <property type="entry name" value="PilE-like"/>
</dbReference>
<keyword evidence="2" id="KW-0472">Membrane</keyword>
<dbReference type="EMBL" id="JAPCHY010000001">
    <property type="protein sequence ID" value="MCW4471112.1"/>
    <property type="molecule type" value="Genomic_DNA"/>
</dbReference>
<dbReference type="Pfam" id="PF07963">
    <property type="entry name" value="N_methyl"/>
    <property type="match status" value="1"/>
</dbReference>
<dbReference type="SUPFAM" id="SSF54523">
    <property type="entry name" value="Pili subunits"/>
    <property type="match status" value="1"/>
</dbReference>
<keyword evidence="2" id="KW-0812">Transmembrane</keyword>
<dbReference type="Gene3D" id="3.30.700.10">
    <property type="entry name" value="Glycoprotein, Type 4 Pilin"/>
    <property type="match status" value="1"/>
</dbReference>
<reference evidence="3 4" key="1">
    <citation type="submission" date="2022-10" db="EMBL/GenBank/DDBJ databases">
        <title>Xanthomonas sp. H13-6.</title>
        <authorList>
            <person name="Liu X."/>
            <person name="Deng Z."/>
            <person name="Jiang Y."/>
            <person name="Yu T."/>
            <person name="Ai J."/>
        </authorList>
    </citation>
    <scope>NUCLEOTIDE SEQUENCE [LARGE SCALE GENOMIC DNA]</scope>
    <source>
        <strain evidence="3 4">H13-6</strain>
    </source>
</reference>
<protein>
    <submittedName>
        <fullName evidence="3">Type IV pilin protein</fullName>
    </submittedName>
</protein>
<dbReference type="PANTHER" id="PTHR30093">
    <property type="entry name" value="GENERAL SECRETION PATHWAY PROTEIN G"/>
    <property type="match status" value="1"/>
</dbReference>
<evidence type="ECO:0000256" key="2">
    <source>
        <dbReference type="SAM" id="Phobius"/>
    </source>
</evidence>
<feature type="transmembrane region" description="Helical" evidence="2">
    <location>
        <begin position="12"/>
        <end position="38"/>
    </location>
</feature>
<gene>
    <name evidence="3" type="ORF">OK345_01140</name>
</gene>
<evidence type="ECO:0000313" key="4">
    <source>
        <dbReference type="Proteomes" id="UP001209922"/>
    </source>
</evidence>
<evidence type="ECO:0000256" key="1">
    <source>
        <dbReference type="ARBA" id="ARBA00022481"/>
    </source>
</evidence>
<dbReference type="RefSeq" id="WP_265126059.1">
    <property type="nucleotide sequence ID" value="NZ_JAPCHY010000001.1"/>
</dbReference>
<accession>A0ABT3JRJ3</accession>
<dbReference type="InterPro" id="IPR000983">
    <property type="entry name" value="Bac_GSPG_pilin"/>
</dbReference>
<dbReference type="Pfam" id="PF16732">
    <property type="entry name" value="ComP_DUS"/>
    <property type="match status" value="1"/>
</dbReference>
<sequence length="140" mass="15524">MLPLKIVSRRQHAGFTLIELMIVVAVIAILAAVAYPSYQEQIRKSRRAQAKADLVEYMQLAERYHTVNNSYVDFELPADQSPREAGAVARYELRVEDATQSTITIVAIAQDPQTADKCGDLSLNQAGVKDNSKGELADCW</sequence>
<name>A0ABT3JRJ3_9XANT</name>
<keyword evidence="2" id="KW-1133">Transmembrane helix</keyword>
<proteinExistence type="predicted"/>
<dbReference type="Proteomes" id="UP001209922">
    <property type="component" value="Unassembled WGS sequence"/>
</dbReference>
<dbReference type="NCBIfam" id="TIGR02532">
    <property type="entry name" value="IV_pilin_GFxxxE"/>
    <property type="match status" value="1"/>
</dbReference>
<keyword evidence="4" id="KW-1185">Reference proteome</keyword>
<dbReference type="PRINTS" id="PR00813">
    <property type="entry name" value="BCTERIALGSPG"/>
</dbReference>